<dbReference type="GO" id="GO:0016020">
    <property type="term" value="C:membrane"/>
    <property type="evidence" value="ECO:0007669"/>
    <property type="project" value="UniProtKB-SubCell"/>
</dbReference>
<dbReference type="OrthoDB" id="9984693at2759"/>
<keyword evidence="4 10" id="KW-0812">Transmembrane</keyword>
<evidence type="ECO:0000313" key="12">
    <source>
        <dbReference type="EMBL" id="RMX60192.1"/>
    </source>
</evidence>
<dbReference type="Proteomes" id="UP000275408">
    <property type="component" value="Unassembled WGS sequence"/>
</dbReference>
<dbReference type="GO" id="GO:0016787">
    <property type="term" value="F:hydrolase activity"/>
    <property type="evidence" value="ECO:0007669"/>
    <property type="project" value="UniProtKB-KW"/>
</dbReference>
<dbReference type="AlphaFoldDB" id="A0A3M6V2R4"/>
<feature type="transmembrane region" description="Helical" evidence="10">
    <location>
        <begin position="24"/>
        <end position="42"/>
    </location>
</feature>
<comment type="caution">
    <text evidence="12">The sequence shown here is derived from an EMBL/GenBank/DDBJ whole genome shotgun (WGS) entry which is preliminary data.</text>
</comment>
<feature type="transmembrane region" description="Helical" evidence="10">
    <location>
        <begin position="387"/>
        <end position="406"/>
    </location>
</feature>
<evidence type="ECO:0000256" key="9">
    <source>
        <dbReference type="ARBA" id="ARBA00023211"/>
    </source>
</evidence>
<dbReference type="Gene3D" id="3.60.21.10">
    <property type="match status" value="1"/>
</dbReference>
<keyword evidence="9" id="KW-0464">Manganese</keyword>
<gene>
    <name evidence="12" type="ORF">pdam_00017021</name>
</gene>
<dbReference type="SUPFAM" id="SSF56300">
    <property type="entry name" value="Metallo-dependent phosphatases"/>
    <property type="match status" value="1"/>
</dbReference>
<keyword evidence="6" id="KW-0378">Hydrolase</keyword>
<dbReference type="InterPro" id="IPR033308">
    <property type="entry name" value="PGAP5/Cdc1/Ted1"/>
</dbReference>
<evidence type="ECO:0000256" key="6">
    <source>
        <dbReference type="ARBA" id="ARBA00022801"/>
    </source>
</evidence>
<keyword evidence="8 10" id="KW-0472">Membrane</keyword>
<dbReference type="Pfam" id="PF00149">
    <property type="entry name" value="Metallophos"/>
    <property type="match status" value="1"/>
</dbReference>
<dbReference type="InterPro" id="IPR004843">
    <property type="entry name" value="Calcineurin-like_PHP"/>
</dbReference>
<name>A0A3M6V2R4_POCDA</name>
<sequence>MIFPLGIMRTSNALVCAGFLKRGAIFAVCLFVFCEWFIYYMVILQCSWPVFTIEEHAKSSEPLRTMLLTDTHLLGSKDGHWFDKLRREWQMERAFQTAVSYFKPDVIFLLGDLFDEGMKCSDERKNPVKNLHEQTKALTGTQTHKLEWNKYIQRFHKMFRHSTRTKFYVVVGNHDIGFHYEASGDQHLFQRFSAEFDSPSVKLLNIRGNLFVLVNSIALQGDECSMCSEAMTQLMNVANKLNCHRERSSKKVYEDVIKKEKKTCDLPKDSPAPILIQHFPLYRRNEVRCTGVDAPPDEEKRSKNREKWEVVSKEMSQKLLSLLRPRLVLSGHTHHGCYLLHDDGTPEMTIPSFSWRNRNNPSFVLSVISPEKFALSKCFIPRESTVIAVYIIGGIVFVVMNFGLTYTSLRTRRKFNSCVR</sequence>
<evidence type="ECO:0000256" key="4">
    <source>
        <dbReference type="ARBA" id="ARBA00022692"/>
    </source>
</evidence>
<dbReference type="GO" id="GO:0006506">
    <property type="term" value="P:GPI anchor biosynthetic process"/>
    <property type="evidence" value="ECO:0007669"/>
    <property type="project" value="InterPro"/>
</dbReference>
<dbReference type="EMBL" id="RCHS01000225">
    <property type="protein sequence ID" value="RMX60192.1"/>
    <property type="molecule type" value="Genomic_DNA"/>
</dbReference>
<reference evidence="12 13" key="1">
    <citation type="journal article" date="2018" name="Sci. Rep.">
        <title>Comparative analysis of the Pocillopora damicornis genome highlights role of immune system in coral evolution.</title>
        <authorList>
            <person name="Cunning R."/>
            <person name="Bay R.A."/>
            <person name="Gillette P."/>
            <person name="Baker A.C."/>
            <person name="Traylor-Knowles N."/>
        </authorList>
    </citation>
    <scope>NUCLEOTIDE SEQUENCE [LARGE SCALE GENOMIC DNA]</scope>
    <source>
        <strain evidence="12">RSMAS</strain>
        <tissue evidence="12">Whole animal</tissue>
    </source>
</reference>
<protein>
    <recommendedName>
        <fullName evidence="11">Calcineurin-like phosphoesterase domain-containing protein</fullName>
    </recommendedName>
</protein>
<dbReference type="GO" id="GO:0046872">
    <property type="term" value="F:metal ion binding"/>
    <property type="evidence" value="ECO:0007669"/>
    <property type="project" value="UniProtKB-KW"/>
</dbReference>
<evidence type="ECO:0000259" key="11">
    <source>
        <dbReference type="Pfam" id="PF00149"/>
    </source>
</evidence>
<dbReference type="PANTHER" id="PTHR13315:SF0">
    <property type="entry name" value="METALLOPHOSPHOESTERASE 1"/>
    <property type="match status" value="1"/>
</dbReference>
<evidence type="ECO:0000256" key="1">
    <source>
        <dbReference type="ARBA" id="ARBA00001936"/>
    </source>
</evidence>
<keyword evidence="13" id="KW-1185">Reference proteome</keyword>
<proteinExistence type="inferred from homology"/>
<comment type="subcellular location">
    <subcellularLocation>
        <location evidence="2">Membrane</location>
        <topology evidence="2">Multi-pass membrane protein</topology>
    </subcellularLocation>
</comment>
<comment type="cofactor">
    <cofactor evidence="1">
        <name>Mn(2+)</name>
        <dbReference type="ChEBI" id="CHEBI:29035"/>
    </cofactor>
</comment>
<keyword evidence="5" id="KW-0479">Metal-binding</keyword>
<evidence type="ECO:0000256" key="2">
    <source>
        <dbReference type="ARBA" id="ARBA00004141"/>
    </source>
</evidence>
<keyword evidence="7 10" id="KW-1133">Transmembrane helix</keyword>
<accession>A0A3M6V2R4</accession>
<dbReference type="PANTHER" id="PTHR13315">
    <property type="entry name" value="METALLO PHOSPHOESTERASE RELATED"/>
    <property type="match status" value="1"/>
</dbReference>
<evidence type="ECO:0000256" key="5">
    <source>
        <dbReference type="ARBA" id="ARBA00022723"/>
    </source>
</evidence>
<organism evidence="12 13">
    <name type="scientific">Pocillopora damicornis</name>
    <name type="common">Cauliflower coral</name>
    <name type="synonym">Millepora damicornis</name>
    <dbReference type="NCBI Taxonomy" id="46731"/>
    <lineage>
        <taxon>Eukaryota</taxon>
        <taxon>Metazoa</taxon>
        <taxon>Cnidaria</taxon>
        <taxon>Anthozoa</taxon>
        <taxon>Hexacorallia</taxon>
        <taxon>Scleractinia</taxon>
        <taxon>Astrocoeniina</taxon>
        <taxon>Pocilloporidae</taxon>
        <taxon>Pocillopora</taxon>
    </lineage>
</organism>
<evidence type="ECO:0000256" key="10">
    <source>
        <dbReference type="SAM" id="Phobius"/>
    </source>
</evidence>
<evidence type="ECO:0000256" key="8">
    <source>
        <dbReference type="ARBA" id="ARBA00023136"/>
    </source>
</evidence>
<dbReference type="STRING" id="46731.A0A3M6V2R4"/>
<comment type="similarity">
    <text evidence="3">Belongs to the metallophosphoesterase superfamily. MPPE1 family.</text>
</comment>
<evidence type="ECO:0000256" key="3">
    <source>
        <dbReference type="ARBA" id="ARBA00008895"/>
    </source>
</evidence>
<feature type="domain" description="Calcineurin-like phosphoesterase" evidence="11">
    <location>
        <begin position="64"/>
        <end position="335"/>
    </location>
</feature>
<dbReference type="InterPro" id="IPR029052">
    <property type="entry name" value="Metallo-depent_PP-like"/>
</dbReference>
<evidence type="ECO:0000313" key="13">
    <source>
        <dbReference type="Proteomes" id="UP000275408"/>
    </source>
</evidence>
<evidence type="ECO:0000256" key="7">
    <source>
        <dbReference type="ARBA" id="ARBA00022989"/>
    </source>
</evidence>